<dbReference type="Proteomes" id="UP000481360">
    <property type="component" value="Unassembled WGS sequence"/>
</dbReference>
<dbReference type="AlphaFoldDB" id="A0A7C9WAT3"/>
<name>A0A7C9WAT3_9PSEU</name>
<sequence length="278" mass="29340">MFTAVRGGRSTVLTRLAQVVTALAIICSLAVPQASAQPDFGPEYTQTQFGPMGPAGRDMLVKVRLAGLWEGPAGRLGLQKSANPLVKEAGRHLIDGHAELDAKVLELGRTLNVPLPNEANADQQGWIAEMTSAPAGSAEFDRIFANRLRAAHGGVYKFLAVVRTGTRNTLIRDFAKRCMEVVLDHIQVLEATGMVDFNDTEAIPLAALAAAPVAPASSPTTPAARQALPNVPSTQNLSQENESGGSDALLGILVMVAVVGGIYLWTGGRPRGSRSSRQ</sequence>
<evidence type="ECO:0000313" key="5">
    <source>
        <dbReference type="EMBL" id="NGY66519.1"/>
    </source>
</evidence>
<evidence type="ECO:0000256" key="2">
    <source>
        <dbReference type="SAM" id="Phobius"/>
    </source>
</evidence>
<feature type="domain" description="DUF4142" evidence="4">
    <location>
        <begin position="57"/>
        <end position="190"/>
    </location>
</feature>
<reference evidence="5 6" key="1">
    <citation type="submission" date="2020-03" db="EMBL/GenBank/DDBJ databases">
        <title>Isolation and identification of active actinomycetes.</title>
        <authorList>
            <person name="Sun X."/>
        </authorList>
    </citation>
    <scope>NUCLEOTIDE SEQUENCE [LARGE SCALE GENOMIC DNA]</scope>
    <source>
        <strain evidence="5 6">NEAU-D13</strain>
    </source>
</reference>
<keyword evidence="2" id="KW-0812">Transmembrane</keyword>
<gene>
    <name evidence="5" type="ORF">G7043_47335</name>
</gene>
<keyword evidence="2" id="KW-0472">Membrane</keyword>
<organism evidence="5 6">
    <name type="scientific">Lentzea alba</name>
    <dbReference type="NCBI Taxonomy" id="2714351"/>
    <lineage>
        <taxon>Bacteria</taxon>
        <taxon>Bacillati</taxon>
        <taxon>Actinomycetota</taxon>
        <taxon>Actinomycetes</taxon>
        <taxon>Pseudonocardiales</taxon>
        <taxon>Pseudonocardiaceae</taxon>
        <taxon>Lentzea</taxon>
    </lineage>
</organism>
<dbReference type="InterPro" id="IPR025419">
    <property type="entry name" value="DUF4142"/>
</dbReference>
<dbReference type="EMBL" id="JAAMPJ010000024">
    <property type="protein sequence ID" value="NGY66519.1"/>
    <property type="molecule type" value="Genomic_DNA"/>
</dbReference>
<evidence type="ECO:0000313" key="6">
    <source>
        <dbReference type="Proteomes" id="UP000481360"/>
    </source>
</evidence>
<keyword evidence="2" id="KW-1133">Transmembrane helix</keyword>
<keyword evidence="6" id="KW-1185">Reference proteome</keyword>
<dbReference type="Pfam" id="PF13628">
    <property type="entry name" value="DUF4142"/>
    <property type="match status" value="1"/>
</dbReference>
<dbReference type="PANTHER" id="PTHR38593:SF1">
    <property type="entry name" value="BLR2558 PROTEIN"/>
    <property type="match status" value="1"/>
</dbReference>
<evidence type="ECO:0000259" key="4">
    <source>
        <dbReference type="Pfam" id="PF13628"/>
    </source>
</evidence>
<feature type="compositionally biased region" description="Polar residues" evidence="1">
    <location>
        <begin position="231"/>
        <end position="242"/>
    </location>
</feature>
<feature type="signal peptide" evidence="3">
    <location>
        <begin position="1"/>
        <end position="36"/>
    </location>
</feature>
<comment type="caution">
    <text evidence="5">The sequence shown here is derived from an EMBL/GenBank/DDBJ whole genome shotgun (WGS) entry which is preliminary data.</text>
</comment>
<feature type="transmembrane region" description="Helical" evidence="2">
    <location>
        <begin position="248"/>
        <end position="266"/>
    </location>
</feature>
<dbReference type="PANTHER" id="PTHR38593">
    <property type="entry name" value="BLR2558 PROTEIN"/>
    <property type="match status" value="1"/>
</dbReference>
<evidence type="ECO:0000256" key="1">
    <source>
        <dbReference type="SAM" id="MobiDB-lite"/>
    </source>
</evidence>
<protein>
    <submittedName>
        <fullName evidence="5">DUF4142 domain-containing protein</fullName>
    </submittedName>
</protein>
<feature type="region of interest" description="Disordered" evidence="1">
    <location>
        <begin position="216"/>
        <end position="242"/>
    </location>
</feature>
<evidence type="ECO:0000256" key="3">
    <source>
        <dbReference type="SAM" id="SignalP"/>
    </source>
</evidence>
<proteinExistence type="predicted"/>
<feature type="chain" id="PRO_5028885412" evidence="3">
    <location>
        <begin position="37"/>
        <end position="278"/>
    </location>
</feature>
<accession>A0A7C9WAT3</accession>
<keyword evidence="3" id="KW-0732">Signal</keyword>